<proteinExistence type="predicted"/>
<evidence type="ECO:0000313" key="1">
    <source>
        <dbReference type="EMBL" id="AFR70098.1"/>
    </source>
</evidence>
<reference evidence="1 2" key="1">
    <citation type="journal article" date="2012" name="BMC Genomics">
        <title>Comparative genomics of Brachyspira pilosicoli strains: genome rearrangements, reductions and correlation of genetic compliment with phenotypic diversity.</title>
        <authorList>
            <person name="Mappley L.J."/>
            <person name="Black M.L."/>
            <person name="Abuoun M."/>
            <person name="Darby A.C."/>
            <person name="Woodward M.J."/>
            <person name="Parkhill J."/>
            <person name="Turner A.K."/>
            <person name="Bellgard M.I."/>
            <person name="La T."/>
            <person name="Phillips N.D."/>
            <person name="La Ragione R.M."/>
            <person name="Hampson D.J."/>
        </authorList>
    </citation>
    <scope>NUCLEOTIDE SEQUENCE [LARGE SCALE GENOMIC DNA]</scope>
    <source>
        <strain evidence="1">B2904</strain>
    </source>
</reference>
<gene>
    <name evidence="1" type="primary">lysR</name>
    <name evidence="1" type="ORF">B2904_orf751</name>
</gene>
<dbReference type="Proteomes" id="UP000007346">
    <property type="component" value="Chromosome"/>
</dbReference>
<accession>J9UT02</accession>
<dbReference type="HOGENOM" id="CLU_039613_36_1_12"/>
<protein>
    <submittedName>
        <fullName evidence="1">LysR family transcriptional regulator</fullName>
    </submittedName>
</protein>
<name>J9UT02_BRAPL</name>
<organism evidence="1 2">
    <name type="scientific">Brachyspira pilosicoli B2904</name>
    <dbReference type="NCBI Taxonomy" id="1133568"/>
    <lineage>
        <taxon>Bacteria</taxon>
        <taxon>Pseudomonadati</taxon>
        <taxon>Spirochaetota</taxon>
        <taxon>Spirochaetia</taxon>
        <taxon>Brachyspirales</taxon>
        <taxon>Brachyspiraceae</taxon>
        <taxon>Brachyspira</taxon>
    </lineage>
</organism>
<sequence>MCPKIFFNNKIQTSKFDEWIGKDFDKLNIILTYNLIYNAAIMAEADIGYILTMDKLVNNSERFCFVPLKPKLEIESRVIWKKNQIFSEASKVFLGKLRNRL</sequence>
<dbReference type="KEGG" id="bpj:B2904_orf751"/>
<dbReference type="AlphaFoldDB" id="J9UT02"/>
<evidence type="ECO:0000313" key="2">
    <source>
        <dbReference type="Proteomes" id="UP000007346"/>
    </source>
</evidence>
<dbReference type="PATRIC" id="fig|1133568.3.peg.748"/>
<dbReference type="EMBL" id="CP003490">
    <property type="protein sequence ID" value="AFR70098.1"/>
    <property type="molecule type" value="Genomic_DNA"/>
</dbReference>